<evidence type="ECO:0000259" key="13">
    <source>
        <dbReference type="PROSITE" id="PS51352"/>
    </source>
</evidence>
<keyword evidence="15" id="KW-1185">Reference proteome</keyword>
<dbReference type="PANTHER" id="PTHR42801:SF4">
    <property type="entry name" value="AHPC_TSA FAMILY PROTEIN"/>
    <property type="match status" value="1"/>
</dbReference>
<reference evidence="14 15" key="1">
    <citation type="submission" date="2016-10" db="EMBL/GenBank/DDBJ databases">
        <authorList>
            <person name="de Groot N.N."/>
        </authorList>
    </citation>
    <scope>NUCLEOTIDE SEQUENCE [LARGE SCALE GENOMIC DNA]</scope>
    <source>
        <strain evidence="14 15">DSM 16077</strain>
    </source>
</reference>
<comment type="similarity">
    <text evidence="9">Belongs to the peroxiredoxin family. BCP/PrxQ subfamily.</text>
</comment>
<evidence type="ECO:0000256" key="8">
    <source>
        <dbReference type="ARBA" id="ARBA00032824"/>
    </source>
</evidence>
<dbReference type="InterPro" id="IPR000866">
    <property type="entry name" value="AhpC/TSA"/>
</dbReference>
<dbReference type="InterPro" id="IPR013766">
    <property type="entry name" value="Thioredoxin_domain"/>
</dbReference>
<dbReference type="OrthoDB" id="5572803at2"/>
<dbReference type="GO" id="GO:0034599">
    <property type="term" value="P:cellular response to oxidative stress"/>
    <property type="evidence" value="ECO:0007669"/>
    <property type="project" value="TreeGrafter"/>
</dbReference>
<evidence type="ECO:0000256" key="12">
    <source>
        <dbReference type="SAM" id="SignalP"/>
    </source>
</evidence>
<evidence type="ECO:0000256" key="4">
    <source>
        <dbReference type="ARBA" id="ARBA00022862"/>
    </source>
</evidence>
<proteinExistence type="inferred from homology"/>
<comment type="catalytic activity">
    <reaction evidence="11">
        <text>a hydroperoxide + [thioredoxin]-dithiol = an alcohol + [thioredoxin]-disulfide + H2O</text>
        <dbReference type="Rhea" id="RHEA:62620"/>
        <dbReference type="Rhea" id="RHEA-COMP:10698"/>
        <dbReference type="Rhea" id="RHEA-COMP:10700"/>
        <dbReference type="ChEBI" id="CHEBI:15377"/>
        <dbReference type="ChEBI" id="CHEBI:29950"/>
        <dbReference type="ChEBI" id="CHEBI:30879"/>
        <dbReference type="ChEBI" id="CHEBI:35924"/>
        <dbReference type="ChEBI" id="CHEBI:50058"/>
        <dbReference type="EC" id="1.11.1.24"/>
    </reaction>
</comment>
<evidence type="ECO:0000313" key="15">
    <source>
        <dbReference type="Proteomes" id="UP000199759"/>
    </source>
</evidence>
<evidence type="ECO:0000256" key="1">
    <source>
        <dbReference type="ARBA" id="ARBA00003330"/>
    </source>
</evidence>
<dbReference type="Pfam" id="PF00578">
    <property type="entry name" value="AhpC-TSA"/>
    <property type="match status" value="1"/>
</dbReference>
<evidence type="ECO:0000256" key="3">
    <source>
        <dbReference type="ARBA" id="ARBA00022559"/>
    </source>
</evidence>
<evidence type="ECO:0000313" key="14">
    <source>
        <dbReference type="EMBL" id="SDL64209.1"/>
    </source>
</evidence>
<dbReference type="GO" id="GO:0045454">
    <property type="term" value="P:cell redox homeostasis"/>
    <property type="evidence" value="ECO:0007669"/>
    <property type="project" value="TreeGrafter"/>
</dbReference>
<dbReference type="GO" id="GO:0005737">
    <property type="term" value="C:cytoplasm"/>
    <property type="evidence" value="ECO:0007669"/>
    <property type="project" value="TreeGrafter"/>
</dbReference>
<evidence type="ECO:0000256" key="9">
    <source>
        <dbReference type="ARBA" id="ARBA00038489"/>
    </source>
</evidence>
<comment type="function">
    <text evidence="1">Thiol-specific peroxidase that catalyzes the reduction of hydrogen peroxide and organic hydroperoxides to water and alcohols, respectively. Plays a role in cell protection against oxidative stress by detoxifying peroxides and as sensor of hydrogen peroxide-mediated signaling events.</text>
</comment>
<accession>A0A1G9LQ88</accession>
<feature type="domain" description="Thioredoxin" evidence="13">
    <location>
        <begin position="22"/>
        <end position="171"/>
    </location>
</feature>
<feature type="chain" id="PRO_5011597936" description="thioredoxin-dependent peroxiredoxin" evidence="12">
    <location>
        <begin position="21"/>
        <end position="182"/>
    </location>
</feature>
<evidence type="ECO:0000256" key="11">
    <source>
        <dbReference type="ARBA" id="ARBA00049091"/>
    </source>
</evidence>
<evidence type="ECO:0000256" key="10">
    <source>
        <dbReference type="ARBA" id="ARBA00042639"/>
    </source>
</evidence>
<evidence type="ECO:0000256" key="6">
    <source>
        <dbReference type="ARBA" id="ARBA00023157"/>
    </source>
</evidence>
<evidence type="ECO:0000256" key="7">
    <source>
        <dbReference type="ARBA" id="ARBA00023284"/>
    </source>
</evidence>
<organism evidence="14 15">
    <name type="scientific">Maricaulis salignorans</name>
    <dbReference type="NCBI Taxonomy" id="144026"/>
    <lineage>
        <taxon>Bacteria</taxon>
        <taxon>Pseudomonadati</taxon>
        <taxon>Pseudomonadota</taxon>
        <taxon>Alphaproteobacteria</taxon>
        <taxon>Maricaulales</taxon>
        <taxon>Maricaulaceae</taxon>
        <taxon>Maricaulis</taxon>
    </lineage>
</organism>
<dbReference type="SUPFAM" id="SSF52833">
    <property type="entry name" value="Thioredoxin-like"/>
    <property type="match status" value="1"/>
</dbReference>
<dbReference type="Gene3D" id="3.40.30.10">
    <property type="entry name" value="Glutaredoxin"/>
    <property type="match status" value="1"/>
</dbReference>
<dbReference type="STRING" id="144026.SAMN04488568_101165"/>
<dbReference type="InterPro" id="IPR036249">
    <property type="entry name" value="Thioredoxin-like_sf"/>
</dbReference>
<dbReference type="Proteomes" id="UP000199759">
    <property type="component" value="Unassembled WGS sequence"/>
</dbReference>
<keyword evidence="3" id="KW-0575">Peroxidase</keyword>
<dbReference type="EC" id="1.11.1.24" evidence="2"/>
<keyword evidence="12" id="KW-0732">Signal</keyword>
<sequence>MRRFLASLAVTACLAAPAFAAPEVGDTAPLFQADGFLGGEAIQFDLAAALSEGPVVMYFFPAAFTGGCNVEAALFAESAAEFAAAGATLIGLTAGNTDRLSEFSEAHCASAFPVAAVERETVSAYGVGLMMRPGWTNRTSYVIAADGEIAFKHTDNNPNEHVTLTLDALHALADPTEPASGE</sequence>
<dbReference type="EMBL" id="FNHG01000001">
    <property type="protein sequence ID" value="SDL64209.1"/>
    <property type="molecule type" value="Genomic_DNA"/>
</dbReference>
<dbReference type="PANTHER" id="PTHR42801">
    <property type="entry name" value="THIOREDOXIN-DEPENDENT PEROXIDE REDUCTASE"/>
    <property type="match status" value="1"/>
</dbReference>
<gene>
    <name evidence="14" type="ORF">SAMN04488568_101165</name>
</gene>
<feature type="signal peptide" evidence="12">
    <location>
        <begin position="1"/>
        <end position="20"/>
    </location>
</feature>
<protein>
    <recommendedName>
        <fullName evidence="2">thioredoxin-dependent peroxiredoxin</fullName>
        <ecNumber evidence="2">1.11.1.24</ecNumber>
    </recommendedName>
    <alternativeName>
        <fullName evidence="8">Thioredoxin peroxidase</fullName>
    </alternativeName>
    <alternativeName>
        <fullName evidence="10">Thioredoxin-dependent peroxiredoxin Bcp</fullName>
    </alternativeName>
</protein>
<dbReference type="InterPro" id="IPR050924">
    <property type="entry name" value="Peroxiredoxin_BCP/PrxQ"/>
</dbReference>
<keyword evidence="5" id="KW-0560">Oxidoreductase</keyword>
<keyword evidence="7" id="KW-0676">Redox-active center</keyword>
<name>A0A1G9LQ88_9PROT</name>
<dbReference type="RefSeq" id="WP_091765279.1">
    <property type="nucleotide sequence ID" value="NZ_FNHG01000001.1"/>
</dbReference>
<keyword evidence="4" id="KW-0049">Antioxidant</keyword>
<dbReference type="GO" id="GO:0008379">
    <property type="term" value="F:thioredoxin peroxidase activity"/>
    <property type="evidence" value="ECO:0007669"/>
    <property type="project" value="TreeGrafter"/>
</dbReference>
<dbReference type="PROSITE" id="PS51352">
    <property type="entry name" value="THIOREDOXIN_2"/>
    <property type="match status" value="1"/>
</dbReference>
<keyword evidence="6" id="KW-1015">Disulfide bond</keyword>
<evidence type="ECO:0000256" key="2">
    <source>
        <dbReference type="ARBA" id="ARBA00013017"/>
    </source>
</evidence>
<evidence type="ECO:0000256" key="5">
    <source>
        <dbReference type="ARBA" id="ARBA00023002"/>
    </source>
</evidence>
<dbReference type="AlphaFoldDB" id="A0A1G9LQ88"/>